<evidence type="ECO:0000259" key="3">
    <source>
        <dbReference type="Pfam" id="PF10756"/>
    </source>
</evidence>
<keyword evidence="5" id="KW-1185">Reference proteome</keyword>
<feature type="transmembrane region" description="Helical" evidence="2">
    <location>
        <begin position="29"/>
        <end position="48"/>
    </location>
</feature>
<accession>A0ABP8NZ95</accession>
<dbReference type="Pfam" id="PF10756">
    <property type="entry name" value="bPH_6"/>
    <property type="match status" value="1"/>
</dbReference>
<evidence type="ECO:0000313" key="4">
    <source>
        <dbReference type="EMBL" id="GAA4475965.1"/>
    </source>
</evidence>
<evidence type="ECO:0000256" key="2">
    <source>
        <dbReference type="SAM" id="Phobius"/>
    </source>
</evidence>
<feature type="compositionally biased region" description="Pro residues" evidence="1">
    <location>
        <begin position="1"/>
        <end position="12"/>
    </location>
</feature>
<feature type="region of interest" description="Disordered" evidence="1">
    <location>
        <begin position="139"/>
        <end position="182"/>
    </location>
</feature>
<evidence type="ECO:0000256" key="1">
    <source>
        <dbReference type="SAM" id="MobiDB-lite"/>
    </source>
</evidence>
<reference evidence="5" key="1">
    <citation type="journal article" date="2019" name="Int. J. Syst. Evol. Microbiol.">
        <title>The Global Catalogue of Microorganisms (GCM) 10K type strain sequencing project: providing services to taxonomists for standard genome sequencing and annotation.</title>
        <authorList>
            <consortium name="The Broad Institute Genomics Platform"/>
            <consortium name="The Broad Institute Genome Sequencing Center for Infectious Disease"/>
            <person name="Wu L."/>
            <person name="Ma J."/>
        </authorList>
    </citation>
    <scope>NUCLEOTIDE SEQUENCE [LARGE SCALE GENOMIC DNA]</scope>
    <source>
        <strain evidence="5">JCM 32206</strain>
    </source>
</reference>
<feature type="domain" description="Low molecular weight protein antigen 6 PH" evidence="3">
    <location>
        <begin position="68"/>
        <end position="137"/>
    </location>
</feature>
<dbReference type="Proteomes" id="UP001501183">
    <property type="component" value="Unassembled WGS sequence"/>
</dbReference>
<gene>
    <name evidence="4" type="ORF">GCM10023094_14600</name>
</gene>
<proteinExistence type="predicted"/>
<comment type="caution">
    <text evidence="4">The sequence shown here is derived from an EMBL/GenBank/DDBJ whole genome shotgun (WGS) entry which is preliminary data.</text>
</comment>
<dbReference type="EMBL" id="BAABFB010000029">
    <property type="protein sequence ID" value="GAA4475965.1"/>
    <property type="molecule type" value="Genomic_DNA"/>
</dbReference>
<protein>
    <recommendedName>
        <fullName evidence="3">Low molecular weight protein antigen 6 PH domain-containing protein</fullName>
    </recommendedName>
</protein>
<keyword evidence="2" id="KW-0472">Membrane</keyword>
<organism evidence="4 5">
    <name type="scientific">Rhodococcus olei</name>
    <dbReference type="NCBI Taxonomy" id="2161675"/>
    <lineage>
        <taxon>Bacteria</taxon>
        <taxon>Bacillati</taxon>
        <taxon>Actinomycetota</taxon>
        <taxon>Actinomycetes</taxon>
        <taxon>Mycobacteriales</taxon>
        <taxon>Nocardiaceae</taxon>
        <taxon>Rhodococcus</taxon>
    </lineage>
</organism>
<keyword evidence="2" id="KW-1133">Transmembrane helix</keyword>
<dbReference type="InterPro" id="IPR019692">
    <property type="entry name" value="CFP-6_PH"/>
</dbReference>
<keyword evidence="2" id="KW-0812">Transmembrane</keyword>
<sequence length="182" mass="20034">MSSPSQPVPPSPSSHTAEPAPQSIHISKLGLLGVFLLAFGLSFVIFPSPPWVSVLWLVPVAVAYWMLRVRTVVDAEGLHVRRTFSSETIGWDRVTGFRFPKNGWAHAELTDGTERTLPVVTFGRLPQIAEASGGRITDPYAVADRVERERREQERTEKDAAVTERTAATDPDRATESDPDAD</sequence>
<evidence type="ECO:0000313" key="5">
    <source>
        <dbReference type="Proteomes" id="UP001501183"/>
    </source>
</evidence>
<name>A0ABP8NZ95_9NOCA</name>
<feature type="compositionally biased region" description="Basic and acidic residues" evidence="1">
    <location>
        <begin position="144"/>
        <end position="162"/>
    </location>
</feature>
<feature type="region of interest" description="Disordered" evidence="1">
    <location>
        <begin position="1"/>
        <end position="20"/>
    </location>
</feature>